<keyword evidence="8" id="KW-0238">DNA-binding</keyword>
<evidence type="ECO:0000313" key="14">
    <source>
        <dbReference type="EMBL" id="OZJ02703.1"/>
    </source>
</evidence>
<accession>A0A261XWH5</accession>
<evidence type="ECO:0000256" key="11">
    <source>
        <dbReference type="PROSITE-ProRule" id="PRU00042"/>
    </source>
</evidence>
<evidence type="ECO:0000256" key="12">
    <source>
        <dbReference type="SAM" id="MobiDB-lite"/>
    </source>
</evidence>
<dbReference type="EMBL" id="MVBO01000131">
    <property type="protein sequence ID" value="OZJ02703.1"/>
    <property type="molecule type" value="Genomic_DNA"/>
</dbReference>
<evidence type="ECO:0000256" key="9">
    <source>
        <dbReference type="ARBA" id="ARBA00023163"/>
    </source>
</evidence>
<dbReference type="SUPFAM" id="SSF57667">
    <property type="entry name" value="beta-beta-alpha zinc fingers"/>
    <property type="match status" value="2"/>
</dbReference>
<keyword evidence="10" id="KW-0539">Nucleus</keyword>
<evidence type="ECO:0000256" key="5">
    <source>
        <dbReference type="ARBA" id="ARBA00022771"/>
    </source>
</evidence>
<gene>
    <name evidence="14" type="ORF">BZG36_03858</name>
</gene>
<dbReference type="PANTHER" id="PTHR23235">
    <property type="entry name" value="KRUEPPEL-LIKE TRANSCRIPTION FACTOR"/>
    <property type="match status" value="1"/>
</dbReference>
<keyword evidence="4" id="KW-0677">Repeat</keyword>
<dbReference type="FunFam" id="3.30.160.60:FF:000100">
    <property type="entry name" value="Zinc finger 45-like"/>
    <property type="match status" value="1"/>
</dbReference>
<keyword evidence="7" id="KW-0805">Transcription regulation</keyword>
<dbReference type="OrthoDB" id="8922241at2759"/>
<evidence type="ECO:0000259" key="13">
    <source>
        <dbReference type="PROSITE" id="PS50157"/>
    </source>
</evidence>
<comment type="subcellular location">
    <subcellularLocation>
        <location evidence="1">Nucleus</location>
    </subcellularLocation>
</comment>
<dbReference type="InterPro" id="IPR036236">
    <property type="entry name" value="Znf_C2H2_sf"/>
</dbReference>
<dbReference type="GO" id="GO:0000981">
    <property type="term" value="F:DNA-binding transcription factor activity, RNA polymerase II-specific"/>
    <property type="evidence" value="ECO:0007669"/>
    <property type="project" value="TreeGrafter"/>
</dbReference>
<feature type="domain" description="C2H2-type" evidence="13">
    <location>
        <begin position="176"/>
        <end position="203"/>
    </location>
</feature>
<feature type="region of interest" description="Disordered" evidence="12">
    <location>
        <begin position="123"/>
        <end position="143"/>
    </location>
</feature>
<keyword evidence="9" id="KW-0804">Transcription</keyword>
<name>A0A261XWH5_9FUNG</name>
<dbReference type="InterPro" id="IPR013087">
    <property type="entry name" value="Znf_C2H2_type"/>
</dbReference>
<evidence type="ECO:0000256" key="3">
    <source>
        <dbReference type="ARBA" id="ARBA00022723"/>
    </source>
</evidence>
<feature type="domain" description="C2H2-type" evidence="13">
    <location>
        <begin position="204"/>
        <end position="231"/>
    </location>
</feature>
<proteinExistence type="inferred from homology"/>
<dbReference type="PANTHER" id="PTHR23235:SF120">
    <property type="entry name" value="KRUPPEL-LIKE FACTOR 15"/>
    <property type="match status" value="1"/>
</dbReference>
<dbReference type="Gene3D" id="3.30.160.60">
    <property type="entry name" value="Classic Zinc Finger"/>
    <property type="match status" value="3"/>
</dbReference>
<organism evidence="14 15">
    <name type="scientific">Bifiguratus adelaidae</name>
    <dbReference type="NCBI Taxonomy" id="1938954"/>
    <lineage>
        <taxon>Eukaryota</taxon>
        <taxon>Fungi</taxon>
        <taxon>Fungi incertae sedis</taxon>
        <taxon>Mucoromycota</taxon>
        <taxon>Mucoromycotina</taxon>
        <taxon>Endogonomycetes</taxon>
        <taxon>Endogonales</taxon>
        <taxon>Endogonales incertae sedis</taxon>
        <taxon>Bifiguratus</taxon>
    </lineage>
</organism>
<comment type="similarity">
    <text evidence="2">Belongs to the krueppel C2H2-type zinc-finger protein family.</text>
</comment>
<keyword evidence="15" id="KW-1185">Reference proteome</keyword>
<evidence type="ECO:0000256" key="8">
    <source>
        <dbReference type="ARBA" id="ARBA00023125"/>
    </source>
</evidence>
<dbReference type="Proteomes" id="UP000242875">
    <property type="component" value="Unassembled WGS sequence"/>
</dbReference>
<evidence type="ECO:0000256" key="6">
    <source>
        <dbReference type="ARBA" id="ARBA00022833"/>
    </source>
</evidence>
<dbReference type="GO" id="GO:0000978">
    <property type="term" value="F:RNA polymerase II cis-regulatory region sequence-specific DNA binding"/>
    <property type="evidence" value="ECO:0007669"/>
    <property type="project" value="TreeGrafter"/>
</dbReference>
<dbReference type="SMART" id="SM00355">
    <property type="entry name" value="ZnF_C2H2"/>
    <property type="match status" value="3"/>
</dbReference>
<evidence type="ECO:0000256" key="7">
    <source>
        <dbReference type="ARBA" id="ARBA00023015"/>
    </source>
</evidence>
<reference evidence="14 15" key="1">
    <citation type="journal article" date="2017" name="Mycologia">
        <title>Bifiguratus adelaidae, gen. et sp. nov., a new member of Mucoromycotina in endophytic and soil-dwelling habitats.</title>
        <authorList>
            <person name="Torres-Cruz T.J."/>
            <person name="Billingsley Tobias T.L."/>
            <person name="Almatruk M."/>
            <person name="Hesse C."/>
            <person name="Kuske C.R."/>
            <person name="Desiro A."/>
            <person name="Benucci G.M."/>
            <person name="Bonito G."/>
            <person name="Stajich J.E."/>
            <person name="Dunlap C."/>
            <person name="Arnold A.E."/>
            <person name="Porras-Alfaro A."/>
        </authorList>
    </citation>
    <scope>NUCLEOTIDE SEQUENCE [LARGE SCALE GENOMIC DNA]</scope>
    <source>
        <strain evidence="14 15">AZ0501</strain>
    </source>
</reference>
<dbReference type="PROSITE" id="PS00028">
    <property type="entry name" value="ZINC_FINGER_C2H2_1"/>
    <property type="match status" value="2"/>
</dbReference>
<dbReference type="FunFam" id="3.30.160.60:FF:001156">
    <property type="entry name" value="Zinc finger protein 407"/>
    <property type="match status" value="1"/>
</dbReference>
<protein>
    <recommendedName>
        <fullName evidence="13">C2H2-type domain-containing protein</fullName>
    </recommendedName>
</protein>
<evidence type="ECO:0000313" key="15">
    <source>
        <dbReference type="Proteomes" id="UP000242875"/>
    </source>
</evidence>
<comment type="caution">
    <text evidence="14">The sequence shown here is derived from an EMBL/GenBank/DDBJ whole genome shotgun (WGS) entry which is preliminary data.</text>
</comment>
<dbReference type="GO" id="GO:0008270">
    <property type="term" value="F:zinc ion binding"/>
    <property type="evidence" value="ECO:0007669"/>
    <property type="project" value="UniProtKB-KW"/>
</dbReference>
<feature type="compositionally biased region" description="Low complexity" evidence="12">
    <location>
        <begin position="128"/>
        <end position="141"/>
    </location>
</feature>
<dbReference type="PROSITE" id="PS50157">
    <property type="entry name" value="ZINC_FINGER_C2H2_2"/>
    <property type="match status" value="3"/>
</dbReference>
<keyword evidence="6" id="KW-0862">Zinc</keyword>
<evidence type="ECO:0000256" key="1">
    <source>
        <dbReference type="ARBA" id="ARBA00004123"/>
    </source>
</evidence>
<dbReference type="AlphaFoldDB" id="A0A261XWH5"/>
<evidence type="ECO:0000256" key="10">
    <source>
        <dbReference type="ARBA" id="ARBA00023242"/>
    </source>
</evidence>
<keyword evidence="5 11" id="KW-0863">Zinc-finger</keyword>
<feature type="domain" description="C2H2-type" evidence="13">
    <location>
        <begin position="146"/>
        <end position="175"/>
    </location>
</feature>
<keyword evidence="3" id="KW-0479">Metal-binding</keyword>
<evidence type="ECO:0000256" key="2">
    <source>
        <dbReference type="ARBA" id="ARBA00006991"/>
    </source>
</evidence>
<dbReference type="GO" id="GO:0005634">
    <property type="term" value="C:nucleus"/>
    <property type="evidence" value="ECO:0007669"/>
    <property type="project" value="UniProtKB-SubCell"/>
</dbReference>
<sequence length="247" mass="28371">MDEESFYRMATNTEMEKGVEAYGYPFYSWMPHSFLTQESLTPFYMHAMPLMDTPAIETSSTASSPCSIASDLDAYSREDYFYSPTSTMHQDMFEVYQAQATSLSDPPTQAPLLLLTSSLPTDTIQTQSYPTPSPSCSTTSSKSREYRCTHPQCGRTFGRPNNYKAHLKTHVATRPFICTMCDRCFTRKHDLERHFRVHTGDKPYSCPCCHKGFARTDALKRHLRLEDACRMSPQVQLLKNLRRYKDL</sequence>
<evidence type="ECO:0000256" key="4">
    <source>
        <dbReference type="ARBA" id="ARBA00022737"/>
    </source>
</evidence>
<dbReference type="Pfam" id="PF00096">
    <property type="entry name" value="zf-C2H2"/>
    <property type="match status" value="2"/>
</dbReference>